<dbReference type="InterPro" id="IPR045860">
    <property type="entry name" value="Snake_toxin-like_sf"/>
</dbReference>
<evidence type="ECO:0000256" key="1">
    <source>
        <dbReference type="SAM" id="SignalP"/>
    </source>
</evidence>
<dbReference type="CDD" id="cd00117">
    <property type="entry name" value="TFP"/>
    <property type="match status" value="1"/>
</dbReference>
<protein>
    <submittedName>
        <fullName evidence="2">Uncharacterized protein</fullName>
    </submittedName>
</protein>
<dbReference type="Gene3D" id="2.10.60.10">
    <property type="entry name" value="CD59"/>
    <property type="match status" value="1"/>
</dbReference>
<accession>A0ABN8MUS5</accession>
<dbReference type="Proteomes" id="UP001159405">
    <property type="component" value="Unassembled WGS sequence"/>
</dbReference>
<comment type="caution">
    <text evidence="2">The sequence shown here is derived from an EMBL/GenBank/DDBJ whole genome shotgun (WGS) entry which is preliminary data.</text>
</comment>
<evidence type="ECO:0000313" key="2">
    <source>
        <dbReference type="EMBL" id="CAH3034726.1"/>
    </source>
</evidence>
<proteinExistence type="predicted"/>
<dbReference type="SUPFAM" id="SSF57302">
    <property type="entry name" value="Snake toxin-like"/>
    <property type="match status" value="1"/>
</dbReference>
<reference evidence="2 3" key="1">
    <citation type="submission" date="2022-05" db="EMBL/GenBank/DDBJ databases">
        <authorList>
            <consortium name="Genoscope - CEA"/>
            <person name="William W."/>
        </authorList>
    </citation>
    <scope>NUCLEOTIDE SEQUENCE [LARGE SCALE GENOMIC DNA]</scope>
</reference>
<gene>
    <name evidence="2" type="ORF">PLOB_00025220</name>
</gene>
<dbReference type="EMBL" id="CALNXK010000003">
    <property type="protein sequence ID" value="CAH3034726.1"/>
    <property type="molecule type" value="Genomic_DNA"/>
</dbReference>
<keyword evidence="1" id="KW-0732">Signal</keyword>
<name>A0ABN8MUS5_9CNID</name>
<sequence>MSTLQNVALFMFLIFLPMVISRECYECRSSFSFQACDASRRRVRCLTSQHCITASAKRTSGIRDEGYVKGCAATCSASGIPICNNPNYKCEVSCCSSDYCNGGGAGGRAPGGAPGGVSSPMVNRILLIATFTASVMYLFSC</sequence>
<evidence type="ECO:0000313" key="3">
    <source>
        <dbReference type="Proteomes" id="UP001159405"/>
    </source>
</evidence>
<organism evidence="2 3">
    <name type="scientific">Porites lobata</name>
    <dbReference type="NCBI Taxonomy" id="104759"/>
    <lineage>
        <taxon>Eukaryota</taxon>
        <taxon>Metazoa</taxon>
        <taxon>Cnidaria</taxon>
        <taxon>Anthozoa</taxon>
        <taxon>Hexacorallia</taxon>
        <taxon>Scleractinia</taxon>
        <taxon>Fungiina</taxon>
        <taxon>Poritidae</taxon>
        <taxon>Porites</taxon>
    </lineage>
</organism>
<keyword evidence="3" id="KW-1185">Reference proteome</keyword>
<feature type="signal peptide" evidence="1">
    <location>
        <begin position="1"/>
        <end position="21"/>
    </location>
</feature>
<feature type="chain" id="PRO_5046687362" evidence="1">
    <location>
        <begin position="22"/>
        <end position="141"/>
    </location>
</feature>